<evidence type="ECO:0000259" key="2">
    <source>
        <dbReference type="Pfam" id="PF03972"/>
    </source>
</evidence>
<dbReference type="SUPFAM" id="SSF103378">
    <property type="entry name" value="2-methylcitrate dehydratase PrpD"/>
    <property type="match status" value="1"/>
</dbReference>
<dbReference type="PANTHER" id="PTHR16943:SF8">
    <property type="entry name" value="2-METHYLCITRATE DEHYDRATASE"/>
    <property type="match status" value="1"/>
</dbReference>
<evidence type="ECO:0000313" key="4">
    <source>
        <dbReference type="EMBL" id="MFK4444949.1"/>
    </source>
</evidence>
<evidence type="ECO:0000259" key="3">
    <source>
        <dbReference type="Pfam" id="PF19305"/>
    </source>
</evidence>
<protein>
    <submittedName>
        <fullName evidence="4">2-methylcitrate dehydratase PrpD</fullName>
    </submittedName>
</protein>
<dbReference type="Proteomes" id="UP001620514">
    <property type="component" value="Unassembled WGS sequence"/>
</dbReference>
<dbReference type="Gene3D" id="1.10.4100.10">
    <property type="entry name" value="2-methylcitrate dehydratase PrpD"/>
    <property type="match status" value="1"/>
</dbReference>
<organism evidence="4 5">
    <name type="scientific">Caballeronia udeis</name>
    <dbReference type="NCBI Taxonomy" id="1232866"/>
    <lineage>
        <taxon>Bacteria</taxon>
        <taxon>Pseudomonadati</taxon>
        <taxon>Pseudomonadota</taxon>
        <taxon>Betaproteobacteria</taxon>
        <taxon>Burkholderiales</taxon>
        <taxon>Burkholderiaceae</taxon>
        <taxon>Caballeronia</taxon>
    </lineage>
</organism>
<reference evidence="4 5" key="1">
    <citation type="submission" date="2024-11" db="EMBL/GenBank/DDBJ databases">
        <title>Using genomics to understand microbial adaptation to soil warming.</title>
        <authorList>
            <person name="Deangelis K.M. PhD."/>
        </authorList>
    </citation>
    <scope>NUCLEOTIDE SEQUENCE [LARGE SCALE GENOMIC DNA]</scope>
    <source>
        <strain evidence="4 5">GAS97</strain>
    </source>
</reference>
<dbReference type="InterPro" id="IPR045336">
    <property type="entry name" value="MmgE_PrpD_N"/>
</dbReference>
<sequence length="456" mass="47683">MQLSSSRGPFAAQILSDYAVSLRFEQLPAEVARRAKECVIDAIGAAVYGHEVAAGKAVMRHSTMAAPGSCAILGTARRVSAEAAAFANGVLTHAAELDSLRQPGSGVHPGAALVPAALAAAQVSGAAGAEFLTALVTGIEVLFRIGNATKHSAEARGFHAPGLTGPFGAAIVAGRLSGLDAATLAQALGIAGSLSGGLLEFAKSGDGGLVKRIHLGRAAQAGVAAVALARAGFDGPSSVLEGRYGFLHAYCEEADASRLTDALGERFETLALCIKRYACHIVAHTPIYCVQQLQSMHEIEPECIDSIRIEGASRLSANHDLKAPGDAVLAQYSVPYCVSAALLRDADEPSTFGTTLLDDPAIAALAQRVRIVVTDAAGLATRTRITLNDGTFHEASRHDFPGCPGDPLTREQLREKFMRMTRRLGRDAAPLFERLEHIEREADLSWLDAAIQGEPA</sequence>
<feature type="domain" description="MmgE/PrpD N-terminal" evidence="2">
    <location>
        <begin position="14"/>
        <end position="256"/>
    </location>
</feature>
<dbReference type="Gene3D" id="3.30.1330.120">
    <property type="entry name" value="2-methylcitrate dehydratase PrpD"/>
    <property type="match status" value="1"/>
</dbReference>
<dbReference type="InterPro" id="IPR042183">
    <property type="entry name" value="MmgE/PrpD_sf_1"/>
</dbReference>
<dbReference type="EMBL" id="JBIYDN010000016">
    <property type="protein sequence ID" value="MFK4444949.1"/>
    <property type="molecule type" value="Genomic_DNA"/>
</dbReference>
<proteinExistence type="inferred from homology"/>
<feature type="domain" description="MmgE/PrpD C-terminal" evidence="3">
    <location>
        <begin position="277"/>
        <end position="425"/>
    </location>
</feature>
<dbReference type="InterPro" id="IPR005656">
    <property type="entry name" value="MmgE_PrpD"/>
</dbReference>
<evidence type="ECO:0000313" key="5">
    <source>
        <dbReference type="Proteomes" id="UP001620514"/>
    </source>
</evidence>
<keyword evidence="5" id="KW-1185">Reference proteome</keyword>
<dbReference type="PANTHER" id="PTHR16943">
    <property type="entry name" value="2-METHYLCITRATE DEHYDRATASE-RELATED"/>
    <property type="match status" value="1"/>
</dbReference>
<comment type="similarity">
    <text evidence="1">Belongs to the PrpD family.</text>
</comment>
<dbReference type="InterPro" id="IPR036148">
    <property type="entry name" value="MmgE/PrpD_sf"/>
</dbReference>
<dbReference type="Pfam" id="PF03972">
    <property type="entry name" value="MmgE_PrpD_N"/>
    <property type="match status" value="1"/>
</dbReference>
<name>A0ABW8MMN3_9BURK</name>
<dbReference type="RefSeq" id="WP_404610012.1">
    <property type="nucleotide sequence ID" value="NZ_JBIYDN010000016.1"/>
</dbReference>
<dbReference type="InterPro" id="IPR045337">
    <property type="entry name" value="MmgE_PrpD_C"/>
</dbReference>
<comment type="caution">
    <text evidence="4">The sequence shown here is derived from an EMBL/GenBank/DDBJ whole genome shotgun (WGS) entry which is preliminary data.</text>
</comment>
<accession>A0ABW8MMN3</accession>
<dbReference type="Pfam" id="PF19305">
    <property type="entry name" value="MmgE_PrpD_C"/>
    <property type="match status" value="1"/>
</dbReference>
<evidence type="ECO:0000256" key="1">
    <source>
        <dbReference type="ARBA" id="ARBA00006174"/>
    </source>
</evidence>
<dbReference type="InterPro" id="IPR042188">
    <property type="entry name" value="MmgE/PrpD_sf_2"/>
</dbReference>
<gene>
    <name evidence="4" type="ORF">ABH943_004971</name>
</gene>